<sequence>MKVFYSDHYTMPLPEGHRFPIEKYRLLRYALLRDGVVRDEELHEPPMPSAETLMLAHTREYVEAVLNGTLSEFQIRKIGFPYSEALVKRSLATVGGALAAAEEALRSGVSGNLAGGTHHAFADSGEGYCVFNDLAVVTKYLLTVQKVRRVAIVDLDVHQGNGNAAILGGREDVFIFSMHGAKNYPFRKVPSTIDIDLPDGTSDKEFLSILKEYLPKVFAFKPDIVLYQAGVDPLKEDALGRLSLTHEGLQERDRLVLKECRKHGIPVSLALGGGYAKPIDLTVEAYVGTYKAVREVF</sequence>
<evidence type="ECO:0000313" key="4">
    <source>
        <dbReference type="EMBL" id="RFM24637.1"/>
    </source>
</evidence>
<dbReference type="CDD" id="cd09993">
    <property type="entry name" value="HDAC_classIV"/>
    <property type="match status" value="1"/>
</dbReference>
<evidence type="ECO:0000313" key="5">
    <source>
        <dbReference type="Proteomes" id="UP000266389"/>
    </source>
</evidence>
<reference evidence="4 5" key="1">
    <citation type="journal article" date="2011" name="ISME J.">
        <title>Community ecology of hot spring cyanobacterial mats: predominant populations and their functional potential.</title>
        <authorList>
            <person name="Klatt C.G."/>
            <person name="Wood J.M."/>
            <person name="Rusch D.B."/>
            <person name="Bateson M.M."/>
            <person name="Hamamura N."/>
            <person name="Heidelberg J.F."/>
            <person name="Grossman A.R."/>
            <person name="Bhaya D."/>
            <person name="Cohan F.M."/>
            <person name="Kuhl M."/>
            <person name="Bryant D.A."/>
            <person name="Ward D.M."/>
        </authorList>
    </citation>
    <scope>NUCLEOTIDE SEQUENCE [LARGE SCALE GENOMIC DNA]</scope>
    <source>
        <strain evidence="4">OS</strain>
    </source>
</reference>
<comment type="similarity">
    <text evidence="1">Belongs to the histone deacetylase family.</text>
</comment>
<dbReference type="PRINTS" id="PR01270">
    <property type="entry name" value="HDASUPER"/>
</dbReference>
<organism evidence="4 5">
    <name type="scientific">Candidatus Thermochlorobacter aerophilus</name>
    <dbReference type="NCBI Taxonomy" id="1868324"/>
    <lineage>
        <taxon>Bacteria</taxon>
        <taxon>Pseudomonadati</taxon>
        <taxon>Chlorobiota</taxon>
        <taxon>Chlorobiia</taxon>
        <taxon>Chlorobiales</taxon>
        <taxon>Candidatus Thermochlorobacteriaceae</taxon>
        <taxon>Candidatus Thermochlorobacter</taxon>
    </lineage>
</organism>
<dbReference type="Pfam" id="PF00850">
    <property type="entry name" value="Hist_deacetyl"/>
    <property type="match status" value="1"/>
</dbReference>
<dbReference type="GO" id="GO:0004407">
    <property type="term" value="F:histone deacetylase activity"/>
    <property type="evidence" value="ECO:0007669"/>
    <property type="project" value="InterPro"/>
</dbReference>
<dbReference type="InterPro" id="IPR000286">
    <property type="entry name" value="HDACs"/>
</dbReference>
<dbReference type="Gene3D" id="3.40.800.20">
    <property type="entry name" value="Histone deacetylase domain"/>
    <property type="match status" value="1"/>
</dbReference>
<dbReference type="InterPro" id="IPR023801">
    <property type="entry name" value="His_deacetylse_dom"/>
</dbReference>
<evidence type="ECO:0000256" key="2">
    <source>
        <dbReference type="ARBA" id="ARBA00022801"/>
    </source>
</evidence>
<protein>
    <submittedName>
        <fullName evidence="4">Histone deacetylase</fullName>
    </submittedName>
</protein>
<comment type="caution">
    <text evidence="4">The sequence shown here is derived from an EMBL/GenBank/DDBJ whole genome shotgun (WGS) entry which is preliminary data.</text>
</comment>
<proteinExistence type="inferred from homology"/>
<accession>A0A395M1J1</accession>
<dbReference type="AlphaFoldDB" id="A0A395M1J1"/>
<dbReference type="InterPro" id="IPR044150">
    <property type="entry name" value="HDAC_classIV"/>
</dbReference>
<dbReference type="InterPro" id="IPR037138">
    <property type="entry name" value="His_deacetylse_dom_sf"/>
</dbReference>
<dbReference type="GO" id="GO:0040029">
    <property type="term" value="P:epigenetic regulation of gene expression"/>
    <property type="evidence" value="ECO:0007669"/>
    <property type="project" value="TreeGrafter"/>
</dbReference>
<dbReference type="GO" id="GO:0016787">
    <property type="term" value="F:hydrolase activity"/>
    <property type="evidence" value="ECO:0007669"/>
    <property type="project" value="UniProtKB-KW"/>
</dbReference>
<dbReference type="PANTHER" id="PTHR10625">
    <property type="entry name" value="HISTONE DEACETYLASE HDAC1-RELATED"/>
    <property type="match status" value="1"/>
</dbReference>
<name>A0A395M1J1_9BACT</name>
<evidence type="ECO:0000259" key="3">
    <source>
        <dbReference type="Pfam" id="PF00850"/>
    </source>
</evidence>
<feature type="domain" description="Histone deacetylase" evidence="3">
    <location>
        <begin position="17"/>
        <end position="277"/>
    </location>
</feature>
<dbReference type="Proteomes" id="UP000266389">
    <property type="component" value="Unassembled WGS sequence"/>
</dbReference>
<dbReference type="InterPro" id="IPR023696">
    <property type="entry name" value="Ureohydrolase_dom_sf"/>
</dbReference>
<dbReference type="PANTHER" id="PTHR10625:SF19">
    <property type="entry name" value="HISTONE DEACETYLASE 12"/>
    <property type="match status" value="1"/>
</dbReference>
<dbReference type="SUPFAM" id="SSF52768">
    <property type="entry name" value="Arginase/deacetylase"/>
    <property type="match status" value="1"/>
</dbReference>
<dbReference type="EMBL" id="PHFL01000032">
    <property type="protein sequence ID" value="RFM24637.1"/>
    <property type="molecule type" value="Genomic_DNA"/>
</dbReference>
<keyword evidence="2" id="KW-0378">Hydrolase</keyword>
<evidence type="ECO:0000256" key="1">
    <source>
        <dbReference type="ARBA" id="ARBA00005947"/>
    </source>
</evidence>
<gene>
    <name evidence="4" type="ORF">D0433_04720</name>
</gene>